<protein>
    <submittedName>
        <fullName evidence="2">PepSY-associated TM helix domain-containing protein</fullName>
    </submittedName>
</protein>
<dbReference type="RefSeq" id="WP_390193223.1">
    <property type="nucleotide sequence ID" value="NZ_JBHMEP010000002.1"/>
</dbReference>
<gene>
    <name evidence="2" type="ORF">ACFFUV_12720</name>
</gene>
<sequence length="473" mass="52865">MLSSTQPKAHSVSRSKAIYFLTWRWHFYAGLYVIPFLLILCCSGIVMLFDQEIETARYSDILQVEPGEQLQPVSSQLSAVRDAFPEFTVTQFIPASEPEMANRFSVTSPQGASEFVTVNPYTAEVLGTIDRSHSVYQWANKIHATLLIGDSGDYMLEVAASLGILLLVSGLYLWWPKDNASRASFLKIRLRGGKRIWLRDLHANIGGVLSLALLFFLISGLSWTGIWGKQLVQAWNTFPTYYTWGEKPTSRLMTHADLNHGAEKEMPWTLEQAPVPTSHDHSAMKMAQGFVSEQTISVDDIVEKAEVLGFSHYRIYFPQSNTGVYTLAANSMAGDVSDPRNDRTNHFDQYTGQLLEEVTWDDYNLYAKWMAASVSLHQGDLSPLNKFANLAICLAFIALSVAAVMMWWLRRPQNKGRLGAPPKFASDGVWKTGLITLILLCVLFPLGGLTIAVVLGLDWLAFKRIPALKQAMS</sequence>
<feature type="transmembrane region" description="Helical" evidence="1">
    <location>
        <begin position="25"/>
        <end position="49"/>
    </location>
</feature>
<keyword evidence="1" id="KW-0812">Transmembrane</keyword>
<reference evidence="2 3" key="1">
    <citation type="submission" date="2024-09" db="EMBL/GenBank/DDBJ databases">
        <authorList>
            <person name="Sun Q."/>
            <person name="Mori K."/>
        </authorList>
    </citation>
    <scope>NUCLEOTIDE SEQUENCE [LARGE SCALE GENOMIC DNA]</scope>
    <source>
        <strain evidence="2 3">CECT 8064</strain>
    </source>
</reference>
<evidence type="ECO:0000313" key="3">
    <source>
        <dbReference type="Proteomes" id="UP001589645"/>
    </source>
</evidence>
<accession>A0ABV5HNJ7</accession>
<dbReference type="PANTHER" id="PTHR34219">
    <property type="entry name" value="IRON-REGULATED INNER MEMBRANE PROTEIN-RELATED"/>
    <property type="match status" value="1"/>
</dbReference>
<proteinExistence type="predicted"/>
<keyword evidence="1" id="KW-1133">Transmembrane helix</keyword>
<comment type="caution">
    <text evidence="2">The sequence shown here is derived from an EMBL/GenBank/DDBJ whole genome shotgun (WGS) entry which is preliminary data.</text>
</comment>
<evidence type="ECO:0000313" key="2">
    <source>
        <dbReference type="EMBL" id="MFB9135828.1"/>
    </source>
</evidence>
<dbReference type="InterPro" id="IPR005625">
    <property type="entry name" value="PepSY-ass_TM"/>
</dbReference>
<dbReference type="Pfam" id="PF03929">
    <property type="entry name" value="PepSY_TM"/>
    <property type="match status" value="1"/>
</dbReference>
<keyword evidence="3" id="KW-1185">Reference proteome</keyword>
<dbReference type="EMBL" id="JBHMEP010000002">
    <property type="protein sequence ID" value="MFB9135828.1"/>
    <property type="molecule type" value="Genomic_DNA"/>
</dbReference>
<feature type="transmembrane region" description="Helical" evidence="1">
    <location>
        <begin position="201"/>
        <end position="223"/>
    </location>
</feature>
<evidence type="ECO:0000256" key="1">
    <source>
        <dbReference type="SAM" id="Phobius"/>
    </source>
</evidence>
<name>A0ABV5HNJ7_9VIBR</name>
<feature type="transmembrane region" description="Helical" evidence="1">
    <location>
        <begin position="429"/>
        <end position="462"/>
    </location>
</feature>
<dbReference type="PANTHER" id="PTHR34219:SF1">
    <property type="entry name" value="PEPSY DOMAIN-CONTAINING PROTEIN"/>
    <property type="match status" value="1"/>
</dbReference>
<dbReference type="Proteomes" id="UP001589645">
    <property type="component" value="Unassembled WGS sequence"/>
</dbReference>
<keyword evidence="1" id="KW-0472">Membrane</keyword>
<feature type="transmembrane region" description="Helical" evidence="1">
    <location>
        <begin position="154"/>
        <end position="175"/>
    </location>
</feature>
<feature type="transmembrane region" description="Helical" evidence="1">
    <location>
        <begin position="387"/>
        <end position="409"/>
    </location>
</feature>
<organism evidence="2 3">
    <name type="scientific">Vibrio olivae</name>
    <dbReference type="NCBI Taxonomy" id="1243002"/>
    <lineage>
        <taxon>Bacteria</taxon>
        <taxon>Pseudomonadati</taxon>
        <taxon>Pseudomonadota</taxon>
        <taxon>Gammaproteobacteria</taxon>
        <taxon>Vibrionales</taxon>
        <taxon>Vibrionaceae</taxon>
        <taxon>Vibrio</taxon>
    </lineage>
</organism>